<dbReference type="SMART" id="SM00696">
    <property type="entry name" value="DM9"/>
    <property type="match status" value="2"/>
</dbReference>
<dbReference type="Pfam" id="PF11901">
    <property type="entry name" value="DM9"/>
    <property type="match status" value="1"/>
</dbReference>
<sequence>MSGEMEGLNGAGRGGAGRGGAGRGGDSIQGHPMEDQKKLSVDEFWITHGFLGKYKKVAKWVESSHGHYPDGAVEGGMTSSGEKLYVARAEHNGDVLPGKLHPSHSVCYVAHNGKEHGKNIYQVLVNPARSNLGWVAASRGSVPAGTLQGGRTARGEALFIGRCKHAGDLVCGKVHPSHGVCYIPYAGGEHGSQNYEVLVVKTVDLK</sequence>
<dbReference type="EMBL" id="CAJPEV010000543">
    <property type="protein sequence ID" value="CAG0886305.1"/>
    <property type="molecule type" value="Genomic_DNA"/>
</dbReference>
<evidence type="ECO:0000313" key="2">
    <source>
        <dbReference type="EMBL" id="CAD7244008.1"/>
    </source>
</evidence>
<feature type="region of interest" description="Disordered" evidence="1">
    <location>
        <begin position="1"/>
        <end position="34"/>
    </location>
</feature>
<evidence type="ECO:0000256" key="1">
    <source>
        <dbReference type="SAM" id="MobiDB-lite"/>
    </source>
</evidence>
<name>A0A7R8XB66_9CRUS</name>
<gene>
    <name evidence="2" type="ORF">DSTB1V02_LOCUS3913</name>
</gene>
<dbReference type="Proteomes" id="UP000677054">
    <property type="component" value="Unassembled WGS sequence"/>
</dbReference>
<proteinExistence type="predicted"/>
<dbReference type="AlphaFoldDB" id="A0A7R8XB66"/>
<feature type="compositionally biased region" description="Gly residues" evidence="1">
    <location>
        <begin position="9"/>
        <end position="27"/>
    </location>
</feature>
<keyword evidence="3" id="KW-1185">Reference proteome</keyword>
<evidence type="ECO:0000313" key="3">
    <source>
        <dbReference type="Proteomes" id="UP000677054"/>
    </source>
</evidence>
<reference evidence="2" key="1">
    <citation type="submission" date="2020-11" db="EMBL/GenBank/DDBJ databases">
        <authorList>
            <person name="Tran Van P."/>
        </authorList>
    </citation>
    <scope>NUCLEOTIDE SEQUENCE</scope>
</reference>
<dbReference type="InterPro" id="IPR006616">
    <property type="entry name" value="DM9_repeat"/>
</dbReference>
<dbReference type="PANTHER" id="PTHR31649:SF1">
    <property type="entry name" value="FARNESOIC ACID O-METHYL TRANSFERASE DOMAIN-CONTAINING PROTEIN"/>
    <property type="match status" value="1"/>
</dbReference>
<dbReference type="OrthoDB" id="1925699at2759"/>
<protein>
    <submittedName>
        <fullName evidence="2">Uncharacterized protein</fullName>
    </submittedName>
</protein>
<dbReference type="EMBL" id="LR900060">
    <property type="protein sequence ID" value="CAD7244008.1"/>
    <property type="molecule type" value="Genomic_DNA"/>
</dbReference>
<organism evidence="2">
    <name type="scientific">Darwinula stevensoni</name>
    <dbReference type="NCBI Taxonomy" id="69355"/>
    <lineage>
        <taxon>Eukaryota</taxon>
        <taxon>Metazoa</taxon>
        <taxon>Ecdysozoa</taxon>
        <taxon>Arthropoda</taxon>
        <taxon>Crustacea</taxon>
        <taxon>Oligostraca</taxon>
        <taxon>Ostracoda</taxon>
        <taxon>Podocopa</taxon>
        <taxon>Podocopida</taxon>
        <taxon>Darwinulocopina</taxon>
        <taxon>Darwinuloidea</taxon>
        <taxon>Darwinulidae</taxon>
        <taxon>Darwinula</taxon>
    </lineage>
</organism>
<dbReference type="PANTHER" id="PTHR31649">
    <property type="entry name" value="AGAP009604-PA"/>
    <property type="match status" value="1"/>
</dbReference>
<accession>A0A7R8XB66</accession>